<keyword evidence="4" id="KW-1185">Reference proteome</keyword>
<gene>
    <name evidence="3" type="ORF">QTG54_003470</name>
</gene>
<feature type="compositionally biased region" description="Low complexity" evidence="1">
    <location>
        <begin position="8"/>
        <end position="23"/>
    </location>
</feature>
<keyword evidence="2" id="KW-0812">Transmembrane</keyword>
<feature type="transmembrane region" description="Helical" evidence="2">
    <location>
        <begin position="102"/>
        <end position="124"/>
    </location>
</feature>
<reference evidence="3" key="1">
    <citation type="submission" date="2023-06" db="EMBL/GenBank/DDBJ databases">
        <title>Survivors Of The Sea: Transcriptome response of Skeletonema marinoi to long-term dormancy.</title>
        <authorList>
            <person name="Pinder M.I.M."/>
            <person name="Kourtchenko O."/>
            <person name="Robertson E.K."/>
            <person name="Larsson T."/>
            <person name="Maumus F."/>
            <person name="Osuna-Cruz C.M."/>
            <person name="Vancaester E."/>
            <person name="Stenow R."/>
            <person name="Vandepoele K."/>
            <person name="Ploug H."/>
            <person name="Bruchert V."/>
            <person name="Godhe A."/>
            <person name="Topel M."/>
        </authorList>
    </citation>
    <scope>NUCLEOTIDE SEQUENCE</scope>
    <source>
        <strain evidence="3">R05AC</strain>
    </source>
</reference>
<protein>
    <recommendedName>
        <fullName evidence="5">Transmembrane protein 242</fullName>
    </recommendedName>
</protein>
<feature type="region of interest" description="Disordered" evidence="1">
    <location>
        <begin position="1"/>
        <end position="23"/>
    </location>
</feature>
<dbReference type="Proteomes" id="UP001224775">
    <property type="component" value="Unassembled WGS sequence"/>
</dbReference>
<organism evidence="3 4">
    <name type="scientific">Skeletonema marinoi</name>
    <dbReference type="NCBI Taxonomy" id="267567"/>
    <lineage>
        <taxon>Eukaryota</taxon>
        <taxon>Sar</taxon>
        <taxon>Stramenopiles</taxon>
        <taxon>Ochrophyta</taxon>
        <taxon>Bacillariophyta</taxon>
        <taxon>Coscinodiscophyceae</taxon>
        <taxon>Thalassiosirophycidae</taxon>
        <taxon>Thalassiosirales</taxon>
        <taxon>Skeletonemataceae</taxon>
        <taxon>Skeletonema</taxon>
        <taxon>Skeletonema marinoi-dohrnii complex</taxon>
    </lineage>
</organism>
<evidence type="ECO:0008006" key="5">
    <source>
        <dbReference type="Google" id="ProtNLM"/>
    </source>
</evidence>
<sequence length="206" mass="22438">MVDEQKLESGSNPSENNSSTTQQSFITPGRAFLFSSIPLTLGTYLGYRRAMHESSMSMQSVAVDTIASASSSSTTNNNKAGIPKPTTVMVSTIPPPVIAARALILGSLVSLSGTSLLVAGIFYASGCHSLEDLMSTWKRWAPRKLREFEGAIGLQSRGDERRSSKVEYERAVKGMSEEEELEYVGNKYGTGEVDWDEPMPDTDQKK</sequence>
<accession>A0AAD8YI02</accession>
<feature type="transmembrane region" description="Helical" evidence="2">
    <location>
        <begin position="29"/>
        <end position="47"/>
    </location>
</feature>
<keyword evidence="2" id="KW-1133">Transmembrane helix</keyword>
<keyword evidence="2" id="KW-0472">Membrane</keyword>
<dbReference type="EMBL" id="JATAAI010000005">
    <property type="protein sequence ID" value="KAK1745546.1"/>
    <property type="molecule type" value="Genomic_DNA"/>
</dbReference>
<evidence type="ECO:0000313" key="3">
    <source>
        <dbReference type="EMBL" id="KAK1745546.1"/>
    </source>
</evidence>
<dbReference type="AlphaFoldDB" id="A0AAD8YI02"/>
<feature type="region of interest" description="Disordered" evidence="1">
    <location>
        <begin position="187"/>
        <end position="206"/>
    </location>
</feature>
<evidence type="ECO:0000256" key="2">
    <source>
        <dbReference type="SAM" id="Phobius"/>
    </source>
</evidence>
<evidence type="ECO:0000313" key="4">
    <source>
        <dbReference type="Proteomes" id="UP001224775"/>
    </source>
</evidence>
<comment type="caution">
    <text evidence="3">The sequence shown here is derived from an EMBL/GenBank/DDBJ whole genome shotgun (WGS) entry which is preliminary data.</text>
</comment>
<name>A0AAD8YI02_9STRA</name>
<proteinExistence type="predicted"/>
<evidence type="ECO:0000256" key="1">
    <source>
        <dbReference type="SAM" id="MobiDB-lite"/>
    </source>
</evidence>